<feature type="domain" description="Tetrapyrrole biosynthesis uroporphyrinogen III synthase" evidence="10">
    <location>
        <begin position="15"/>
        <end position="221"/>
    </location>
</feature>
<organism evidence="11 12">
    <name type="scientific">Vibrio pectenicida</name>
    <dbReference type="NCBI Taxonomy" id="62763"/>
    <lineage>
        <taxon>Bacteria</taxon>
        <taxon>Pseudomonadati</taxon>
        <taxon>Pseudomonadota</taxon>
        <taxon>Gammaproteobacteria</taxon>
        <taxon>Vibrionales</taxon>
        <taxon>Vibrionaceae</taxon>
        <taxon>Vibrio</taxon>
    </lineage>
</organism>
<name>A0A427U157_9VIBR</name>
<dbReference type="EMBL" id="RSFA01000070">
    <property type="protein sequence ID" value="RSD30382.1"/>
    <property type="molecule type" value="Genomic_DNA"/>
</dbReference>
<keyword evidence="4 9" id="KW-0456">Lyase</keyword>
<evidence type="ECO:0000256" key="5">
    <source>
        <dbReference type="ARBA" id="ARBA00023244"/>
    </source>
</evidence>
<dbReference type="InterPro" id="IPR003754">
    <property type="entry name" value="4pyrrol_synth_uPrphyn_synth"/>
</dbReference>
<sequence length="240" mass="26734">MAVLITRPGEQGQALCQQLNATGIKALHFPLLKISPGNDFSCIRKSLANVDIIIAVSQHAVTFSQQALNGEWPNTATYIAIGQKTAHVLSKLSQQNVHYPDVADSEHLLQLKQLKRTKNKNIIILRGNGGRELIYSTLLKRAAHVSYLEVYKRDSLAFDPNVELLNWQSNHIKQIVITSLGQLNHFVSQLTQPQTDWIFKLRLFVPSQRIANQAKLLGFLDVINTGSASNKDLLAALQPK</sequence>
<accession>A0A427U157</accession>
<keyword evidence="5 9" id="KW-0627">Porphyrin biosynthesis</keyword>
<evidence type="ECO:0000313" key="12">
    <source>
        <dbReference type="Proteomes" id="UP000269041"/>
    </source>
</evidence>
<dbReference type="GO" id="GO:0006780">
    <property type="term" value="P:uroporphyrinogen III biosynthetic process"/>
    <property type="evidence" value="ECO:0007669"/>
    <property type="project" value="UniProtKB-UniRule"/>
</dbReference>
<evidence type="ECO:0000256" key="3">
    <source>
        <dbReference type="ARBA" id="ARBA00013109"/>
    </source>
</evidence>
<dbReference type="CDD" id="cd06578">
    <property type="entry name" value="HemD"/>
    <property type="match status" value="1"/>
</dbReference>
<reference evidence="11 12" key="1">
    <citation type="submission" date="2018-12" db="EMBL/GenBank/DDBJ databases">
        <title>Genomic taxonomy of the Vibrionaceae family.</title>
        <authorList>
            <person name="Gomez-Gil B."/>
            <person name="Enciso-Ibarra K."/>
        </authorList>
    </citation>
    <scope>NUCLEOTIDE SEQUENCE [LARGE SCALE GENOMIC DNA]</scope>
    <source>
        <strain evidence="11 12">CAIM 594</strain>
    </source>
</reference>
<evidence type="ECO:0000256" key="2">
    <source>
        <dbReference type="ARBA" id="ARBA00008133"/>
    </source>
</evidence>
<dbReference type="Gene3D" id="3.40.50.10090">
    <property type="match status" value="2"/>
</dbReference>
<dbReference type="OrthoDB" id="9787650at2"/>
<dbReference type="Proteomes" id="UP000269041">
    <property type="component" value="Unassembled WGS sequence"/>
</dbReference>
<evidence type="ECO:0000256" key="9">
    <source>
        <dbReference type="RuleBase" id="RU366031"/>
    </source>
</evidence>
<dbReference type="InterPro" id="IPR036108">
    <property type="entry name" value="4pyrrol_syn_uPrphyn_synt_sf"/>
</dbReference>
<comment type="function">
    <text evidence="6 9">Catalyzes cyclization of the linear tetrapyrrole, hydroxymethylbilane, to the macrocyclic uroporphyrinogen III.</text>
</comment>
<evidence type="ECO:0000256" key="4">
    <source>
        <dbReference type="ARBA" id="ARBA00023239"/>
    </source>
</evidence>
<gene>
    <name evidence="11" type="ORF">EJA03_14315</name>
</gene>
<dbReference type="NCBIfam" id="NF004585">
    <property type="entry name" value="PRK05928.2-2"/>
    <property type="match status" value="1"/>
</dbReference>
<dbReference type="SUPFAM" id="SSF69618">
    <property type="entry name" value="HemD-like"/>
    <property type="match status" value="1"/>
</dbReference>
<dbReference type="PANTHER" id="PTHR38042:SF1">
    <property type="entry name" value="UROPORPHYRINOGEN-III SYNTHASE, CHLOROPLASTIC"/>
    <property type="match status" value="1"/>
</dbReference>
<evidence type="ECO:0000256" key="6">
    <source>
        <dbReference type="ARBA" id="ARBA00037589"/>
    </source>
</evidence>
<evidence type="ECO:0000256" key="8">
    <source>
        <dbReference type="ARBA" id="ARBA00048617"/>
    </source>
</evidence>
<dbReference type="EC" id="4.2.1.75" evidence="3 9"/>
<dbReference type="UniPathway" id="UPA00251">
    <property type="reaction ID" value="UER00320"/>
</dbReference>
<dbReference type="InterPro" id="IPR039793">
    <property type="entry name" value="UROS/Hem4"/>
</dbReference>
<dbReference type="PANTHER" id="PTHR38042">
    <property type="entry name" value="UROPORPHYRINOGEN-III SYNTHASE, CHLOROPLASTIC"/>
    <property type="match status" value="1"/>
</dbReference>
<evidence type="ECO:0000313" key="11">
    <source>
        <dbReference type="EMBL" id="RSD30382.1"/>
    </source>
</evidence>
<proteinExistence type="inferred from homology"/>
<comment type="pathway">
    <text evidence="1 9">Porphyrin-containing compound metabolism; protoporphyrin-IX biosynthesis; coproporphyrinogen-III from 5-aminolevulinate: step 3/4.</text>
</comment>
<dbReference type="Pfam" id="PF02602">
    <property type="entry name" value="HEM4"/>
    <property type="match status" value="1"/>
</dbReference>
<evidence type="ECO:0000256" key="7">
    <source>
        <dbReference type="ARBA" id="ARBA00040167"/>
    </source>
</evidence>
<dbReference type="GO" id="GO:0004852">
    <property type="term" value="F:uroporphyrinogen-III synthase activity"/>
    <property type="evidence" value="ECO:0007669"/>
    <property type="project" value="UniProtKB-UniRule"/>
</dbReference>
<protein>
    <recommendedName>
        <fullName evidence="7 9">Uroporphyrinogen-III synthase</fullName>
        <ecNumber evidence="3 9">4.2.1.75</ecNumber>
    </recommendedName>
</protein>
<dbReference type="GO" id="GO:0006782">
    <property type="term" value="P:protoporphyrinogen IX biosynthetic process"/>
    <property type="evidence" value="ECO:0007669"/>
    <property type="project" value="UniProtKB-UniRule"/>
</dbReference>
<evidence type="ECO:0000256" key="1">
    <source>
        <dbReference type="ARBA" id="ARBA00004772"/>
    </source>
</evidence>
<comment type="similarity">
    <text evidence="2 9">Belongs to the uroporphyrinogen-III synthase family.</text>
</comment>
<comment type="caution">
    <text evidence="11">The sequence shown here is derived from an EMBL/GenBank/DDBJ whole genome shotgun (WGS) entry which is preliminary data.</text>
</comment>
<keyword evidence="12" id="KW-1185">Reference proteome</keyword>
<comment type="catalytic activity">
    <reaction evidence="8 9">
        <text>hydroxymethylbilane = uroporphyrinogen III + H2O</text>
        <dbReference type="Rhea" id="RHEA:18965"/>
        <dbReference type="ChEBI" id="CHEBI:15377"/>
        <dbReference type="ChEBI" id="CHEBI:57308"/>
        <dbReference type="ChEBI" id="CHEBI:57845"/>
        <dbReference type="EC" id="4.2.1.75"/>
    </reaction>
</comment>
<dbReference type="AlphaFoldDB" id="A0A427U157"/>
<dbReference type="RefSeq" id="WP_125322417.1">
    <property type="nucleotide sequence ID" value="NZ_AP024889.1"/>
</dbReference>
<evidence type="ECO:0000259" key="10">
    <source>
        <dbReference type="Pfam" id="PF02602"/>
    </source>
</evidence>